<gene>
    <name evidence="5" type="ORF">R3P38DRAFT_2716422</name>
</gene>
<dbReference type="Gene3D" id="3.40.50.1820">
    <property type="entry name" value="alpha/beta hydrolase"/>
    <property type="match status" value="1"/>
</dbReference>
<dbReference type="InterPro" id="IPR029058">
    <property type="entry name" value="AB_hydrolase_fold"/>
</dbReference>
<reference evidence="5 6" key="1">
    <citation type="journal article" date="2024" name="J Genomics">
        <title>Draft genome sequencing and assembly of Favolaschia claudopus CIRM-BRFM 2984 isolated from oak limbs.</title>
        <authorList>
            <person name="Navarro D."/>
            <person name="Drula E."/>
            <person name="Chaduli D."/>
            <person name="Cazenave R."/>
            <person name="Ahrendt S."/>
            <person name="Wang J."/>
            <person name="Lipzen A."/>
            <person name="Daum C."/>
            <person name="Barry K."/>
            <person name="Grigoriev I.V."/>
            <person name="Favel A."/>
            <person name="Rosso M.N."/>
            <person name="Martin F."/>
        </authorList>
    </citation>
    <scope>NUCLEOTIDE SEQUENCE [LARGE SCALE GENOMIC DNA]</scope>
    <source>
        <strain evidence="5 6">CIRM-BRFM 2984</strain>
    </source>
</reference>
<comment type="caution">
    <text evidence="5">The sequence shown here is derived from an EMBL/GenBank/DDBJ whole genome shotgun (WGS) entry which is preliminary data.</text>
</comment>
<feature type="chain" id="PRO_5043092040" description="Carboxylic ester hydrolase" evidence="3">
    <location>
        <begin position="20"/>
        <end position="555"/>
    </location>
</feature>
<dbReference type="InterPro" id="IPR050654">
    <property type="entry name" value="AChE-related_enzymes"/>
</dbReference>
<dbReference type="InterPro" id="IPR019826">
    <property type="entry name" value="Carboxylesterase_B_AS"/>
</dbReference>
<dbReference type="PROSITE" id="PS00941">
    <property type="entry name" value="CARBOXYLESTERASE_B_2"/>
    <property type="match status" value="1"/>
</dbReference>
<keyword evidence="2 3" id="KW-0378">Hydrolase</keyword>
<sequence length="555" mass="60125">MHLLQRLVLLCALVVAASAASQPQVKLDYATYIGTPLAAGVDQFLGMRFAAPPIGSLRWRSPADPLPEQAPVEAFTHGPLCYNVGGTFDPTSTSLSEDCLFIDVYAPSSNVSSSSQQAGKRNKLLPVWFFIQGGGYRSDSNANYNGTGVIVESGHNIVVVNFNYRVGGFGFLASERVARDGTLNVGLLDQRKALLWVKKYISKFGGDPNHVVIHGASAGGGSVTHHLTAYGGRNDGLFVGAIGESVFWPWEPPVAELEFQFDIFADAAGCPASVNGTKELGSQMACLRLQNTSTLVAANQLHPFPGRISNPDFYWTPTIDGDFVRGELYDMFSKGKFIRVPLLIGDADDEGTNFAFNASTPSQVTSFMQDNYPKLTSSDLLRISRLYPLMPALPKHAAYFPSAALAYGEGTFTCPSNYIAARMSGAEGELKGVWNYRFSVVQADREAAGFGVSHTSEIPAIFGPAFVPGGLSTTFATTNAPIVPVVMNYFISFVRDLDPNVRRLEGTPEWVMFDSAMGEGQRLKFVLNDTHVEGIDSGEKERCAFWNEVGARIEQ</sequence>
<evidence type="ECO:0000256" key="1">
    <source>
        <dbReference type="ARBA" id="ARBA00005964"/>
    </source>
</evidence>
<dbReference type="EC" id="3.1.1.-" evidence="3"/>
<dbReference type="EMBL" id="JAWWNJ010000047">
    <property type="protein sequence ID" value="KAK7017707.1"/>
    <property type="molecule type" value="Genomic_DNA"/>
</dbReference>
<name>A0AAW0AWF1_9AGAR</name>
<proteinExistence type="inferred from homology"/>
<dbReference type="InterPro" id="IPR019819">
    <property type="entry name" value="Carboxylesterase_B_CS"/>
</dbReference>
<dbReference type="PROSITE" id="PS00122">
    <property type="entry name" value="CARBOXYLESTERASE_B_1"/>
    <property type="match status" value="1"/>
</dbReference>
<accession>A0AAW0AWF1</accession>
<dbReference type="Pfam" id="PF00135">
    <property type="entry name" value="COesterase"/>
    <property type="match status" value="1"/>
</dbReference>
<feature type="signal peptide" evidence="3">
    <location>
        <begin position="1"/>
        <end position="19"/>
    </location>
</feature>
<evidence type="ECO:0000313" key="5">
    <source>
        <dbReference type="EMBL" id="KAK7017707.1"/>
    </source>
</evidence>
<keyword evidence="6" id="KW-1185">Reference proteome</keyword>
<evidence type="ECO:0000313" key="6">
    <source>
        <dbReference type="Proteomes" id="UP001362999"/>
    </source>
</evidence>
<protein>
    <recommendedName>
        <fullName evidence="3">Carboxylic ester hydrolase</fullName>
        <ecNumber evidence="3">3.1.1.-</ecNumber>
    </recommendedName>
</protein>
<comment type="similarity">
    <text evidence="1 3">Belongs to the type-B carboxylesterase/lipase family.</text>
</comment>
<organism evidence="5 6">
    <name type="scientific">Favolaschia claudopus</name>
    <dbReference type="NCBI Taxonomy" id="2862362"/>
    <lineage>
        <taxon>Eukaryota</taxon>
        <taxon>Fungi</taxon>
        <taxon>Dikarya</taxon>
        <taxon>Basidiomycota</taxon>
        <taxon>Agaricomycotina</taxon>
        <taxon>Agaricomycetes</taxon>
        <taxon>Agaricomycetidae</taxon>
        <taxon>Agaricales</taxon>
        <taxon>Marasmiineae</taxon>
        <taxon>Mycenaceae</taxon>
        <taxon>Favolaschia</taxon>
    </lineage>
</organism>
<dbReference type="InterPro" id="IPR002018">
    <property type="entry name" value="CarbesteraseB"/>
</dbReference>
<evidence type="ECO:0000259" key="4">
    <source>
        <dbReference type="Pfam" id="PF00135"/>
    </source>
</evidence>
<dbReference type="SUPFAM" id="SSF53474">
    <property type="entry name" value="alpha/beta-Hydrolases"/>
    <property type="match status" value="1"/>
</dbReference>
<evidence type="ECO:0000256" key="2">
    <source>
        <dbReference type="ARBA" id="ARBA00022801"/>
    </source>
</evidence>
<dbReference type="PANTHER" id="PTHR43918">
    <property type="entry name" value="ACETYLCHOLINESTERASE"/>
    <property type="match status" value="1"/>
</dbReference>
<dbReference type="Proteomes" id="UP001362999">
    <property type="component" value="Unassembled WGS sequence"/>
</dbReference>
<dbReference type="GO" id="GO:0052689">
    <property type="term" value="F:carboxylic ester hydrolase activity"/>
    <property type="evidence" value="ECO:0007669"/>
    <property type="project" value="TreeGrafter"/>
</dbReference>
<dbReference type="PANTHER" id="PTHR43918:SF4">
    <property type="entry name" value="CARBOXYLIC ESTER HYDROLASE"/>
    <property type="match status" value="1"/>
</dbReference>
<dbReference type="AlphaFoldDB" id="A0AAW0AWF1"/>
<feature type="domain" description="Carboxylesterase type B" evidence="4">
    <location>
        <begin position="28"/>
        <end position="546"/>
    </location>
</feature>
<evidence type="ECO:0000256" key="3">
    <source>
        <dbReference type="RuleBase" id="RU361235"/>
    </source>
</evidence>
<keyword evidence="3" id="KW-0732">Signal</keyword>